<keyword evidence="5 6" id="KW-0472">Membrane</keyword>
<dbReference type="Proteomes" id="UP000199687">
    <property type="component" value="Unassembled WGS sequence"/>
</dbReference>
<dbReference type="EMBL" id="FOGL01000006">
    <property type="protein sequence ID" value="SER58159.1"/>
    <property type="molecule type" value="Genomic_DNA"/>
</dbReference>
<evidence type="ECO:0000256" key="3">
    <source>
        <dbReference type="ARBA" id="ARBA00022692"/>
    </source>
</evidence>
<gene>
    <name evidence="8" type="ORF">SAMN04487944_106134</name>
</gene>
<dbReference type="InterPro" id="IPR027379">
    <property type="entry name" value="CLS_N"/>
</dbReference>
<organism evidence="8 9">
    <name type="scientific">Gracilibacillus ureilyticus</name>
    <dbReference type="NCBI Taxonomy" id="531814"/>
    <lineage>
        <taxon>Bacteria</taxon>
        <taxon>Bacillati</taxon>
        <taxon>Bacillota</taxon>
        <taxon>Bacilli</taxon>
        <taxon>Bacillales</taxon>
        <taxon>Bacillaceae</taxon>
        <taxon>Gracilibacillus</taxon>
    </lineage>
</organism>
<dbReference type="AlphaFoldDB" id="A0A1H9QE54"/>
<evidence type="ECO:0000256" key="6">
    <source>
        <dbReference type="SAM" id="Phobius"/>
    </source>
</evidence>
<evidence type="ECO:0000256" key="4">
    <source>
        <dbReference type="ARBA" id="ARBA00022989"/>
    </source>
</evidence>
<keyword evidence="4 6" id="KW-1133">Transmembrane helix</keyword>
<protein>
    <submittedName>
        <fullName evidence="8">Phospholipase_D-nuclease N-terminal</fullName>
    </submittedName>
</protein>
<evidence type="ECO:0000256" key="1">
    <source>
        <dbReference type="ARBA" id="ARBA00004651"/>
    </source>
</evidence>
<feature type="transmembrane region" description="Helical" evidence="6">
    <location>
        <begin position="43"/>
        <end position="63"/>
    </location>
</feature>
<evidence type="ECO:0000313" key="9">
    <source>
        <dbReference type="Proteomes" id="UP000199687"/>
    </source>
</evidence>
<evidence type="ECO:0000256" key="5">
    <source>
        <dbReference type="ARBA" id="ARBA00023136"/>
    </source>
</evidence>
<evidence type="ECO:0000259" key="7">
    <source>
        <dbReference type="Pfam" id="PF13396"/>
    </source>
</evidence>
<reference evidence="8 9" key="1">
    <citation type="submission" date="2016-10" db="EMBL/GenBank/DDBJ databases">
        <authorList>
            <person name="de Groot N.N."/>
        </authorList>
    </citation>
    <scope>NUCLEOTIDE SEQUENCE [LARGE SCALE GENOMIC DNA]</scope>
    <source>
        <strain evidence="8 9">CGMCC 1.7727</strain>
    </source>
</reference>
<keyword evidence="9" id="KW-1185">Reference proteome</keyword>
<dbReference type="OrthoDB" id="3243324at2"/>
<dbReference type="RefSeq" id="WP_089740372.1">
    <property type="nucleotide sequence ID" value="NZ_FOGL01000006.1"/>
</dbReference>
<proteinExistence type="predicted"/>
<evidence type="ECO:0000313" key="8">
    <source>
        <dbReference type="EMBL" id="SER58159.1"/>
    </source>
</evidence>
<name>A0A1H9QE54_9BACI</name>
<dbReference type="Pfam" id="PF13396">
    <property type="entry name" value="PLDc_N"/>
    <property type="match status" value="1"/>
</dbReference>
<accession>A0A1H9QE54</accession>
<feature type="transmembrane region" description="Helical" evidence="6">
    <location>
        <begin position="7"/>
        <end position="31"/>
    </location>
</feature>
<dbReference type="STRING" id="531814.SAMN04487944_106134"/>
<dbReference type="GO" id="GO:0005886">
    <property type="term" value="C:plasma membrane"/>
    <property type="evidence" value="ECO:0007669"/>
    <property type="project" value="UniProtKB-SubCell"/>
</dbReference>
<keyword evidence="3 6" id="KW-0812">Transmembrane</keyword>
<keyword evidence="2" id="KW-1003">Cell membrane</keyword>
<sequence length="68" mass="7714">MDELQQLIDILPIIAPVIVIQLILMLVALVSLIRADDTNGPKWLWAILILFFSLIGPILYFIVGRRQS</sequence>
<comment type="subcellular location">
    <subcellularLocation>
        <location evidence="1">Cell membrane</location>
        <topology evidence="1">Multi-pass membrane protein</topology>
    </subcellularLocation>
</comment>
<feature type="domain" description="Cardiolipin synthase N-terminal" evidence="7">
    <location>
        <begin position="23"/>
        <end position="65"/>
    </location>
</feature>
<evidence type="ECO:0000256" key="2">
    <source>
        <dbReference type="ARBA" id="ARBA00022475"/>
    </source>
</evidence>